<comment type="caution">
    <text evidence="3">The sequence shown here is derived from an EMBL/GenBank/DDBJ whole genome shotgun (WGS) entry which is preliminary data.</text>
</comment>
<keyword evidence="4" id="KW-1185">Reference proteome</keyword>
<dbReference type="InterPro" id="IPR052712">
    <property type="entry name" value="Acid_resist_chaperone_HdeD"/>
</dbReference>
<feature type="region of interest" description="Disordered" evidence="1">
    <location>
        <begin position="1"/>
        <end position="31"/>
    </location>
</feature>
<dbReference type="AlphaFoldDB" id="A0A2T5FVH1"/>
<evidence type="ECO:0000256" key="2">
    <source>
        <dbReference type="SAM" id="Phobius"/>
    </source>
</evidence>
<dbReference type="Pfam" id="PF03729">
    <property type="entry name" value="DUF308"/>
    <property type="match status" value="2"/>
</dbReference>
<feature type="compositionally biased region" description="Polar residues" evidence="1">
    <location>
        <begin position="77"/>
        <end position="86"/>
    </location>
</feature>
<feature type="transmembrane region" description="Helical" evidence="2">
    <location>
        <begin position="202"/>
        <end position="219"/>
    </location>
</feature>
<evidence type="ECO:0008006" key="5">
    <source>
        <dbReference type="Google" id="ProtNLM"/>
    </source>
</evidence>
<keyword evidence="2" id="KW-0812">Transmembrane</keyword>
<feature type="transmembrane region" description="Helical" evidence="2">
    <location>
        <begin position="142"/>
        <end position="162"/>
    </location>
</feature>
<feature type="transmembrane region" description="Helical" evidence="2">
    <location>
        <begin position="225"/>
        <end position="249"/>
    </location>
</feature>
<dbReference type="InterPro" id="IPR005325">
    <property type="entry name" value="DUF308_memb"/>
</dbReference>
<gene>
    <name evidence="3" type="ORF">CLG96_11415</name>
</gene>
<dbReference type="PANTHER" id="PTHR34989">
    <property type="entry name" value="PROTEIN HDED"/>
    <property type="match status" value="1"/>
</dbReference>
<dbReference type="GO" id="GO:0005886">
    <property type="term" value="C:plasma membrane"/>
    <property type="evidence" value="ECO:0007669"/>
    <property type="project" value="TreeGrafter"/>
</dbReference>
<dbReference type="PANTHER" id="PTHR34989:SF1">
    <property type="entry name" value="PROTEIN HDED"/>
    <property type="match status" value="1"/>
</dbReference>
<organism evidence="3 4">
    <name type="scientific">Sphingomonas oleivorans</name>
    <dbReference type="NCBI Taxonomy" id="1735121"/>
    <lineage>
        <taxon>Bacteria</taxon>
        <taxon>Pseudomonadati</taxon>
        <taxon>Pseudomonadota</taxon>
        <taxon>Alphaproteobacteria</taxon>
        <taxon>Sphingomonadales</taxon>
        <taxon>Sphingomonadaceae</taxon>
        <taxon>Sphingomonas</taxon>
    </lineage>
</organism>
<proteinExistence type="predicted"/>
<sequence>MVWEKPGGRGRLSLFPCGPPTKTNDREGGFPGAVLTRRSCLLPGVIMSTTASSSRPRGRSNEEIQAMIRKDKPDGTVRTSGGQPFPTSEPPGRIPAAGSAPDTGPGDRDQGEQQIPDPSLRVFFDPTFIDPVRLNRIVARNWWAVALRGASAIVLGLLAVLWPSITLMTLVMIFAVYCTVDGILSIMLAVRGARRRERWGLLLLNGIVALAAAAVAIFYPLLTMFAFVLILAAWALITGVLTIAAAIRLKQTHGRIWMIAGGAVAILLGLILLLSPPLGLLTITWLIGLQATLAGVMLLGLAYRLRLRSQEQEPPLEAPPSRPATHIL</sequence>
<evidence type="ECO:0000256" key="1">
    <source>
        <dbReference type="SAM" id="MobiDB-lite"/>
    </source>
</evidence>
<dbReference type="OrthoDB" id="193343at2"/>
<feature type="transmembrane region" description="Helical" evidence="2">
    <location>
        <begin position="280"/>
        <end position="303"/>
    </location>
</feature>
<evidence type="ECO:0000313" key="4">
    <source>
        <dbReference type="Proteomes" id="UP000244162"/>
    </source>
</evidence>
<accession>A0A2T5FVH1</accession>
<dbReference type="EMBL" id="NWBU01000010">
    <property type="protein sequence ID" value="PTQ09783.1"/>
    <property type="molecule type" value="Genomic_DNA"/>
</dbReference>
<reference evidence="3 4" key="1">
    <citation type="submission" date="2017-09" db="EMBL/GenBank/DDBJ databases">
        <title>Sphingomonas panjinensis sp.nov., isolated from oil-contaminated soil.</title>
        <authorList>
            <person name="Wang L."/>
            <person name="Chen L."/>
        </authorList>
    </citation>
    <scope>NUCLEOTIDE SEQUENCE [LARGE SCALE GENOMIC DNA]</scope>
    <source>
        <strain evidence="3 4">FW-11</strain>
    </source>
</reference>
<feature type="region of interest" description="Disordered" evidence="1">
    <location>
        <begin position="67"/>
        <end position="118"/>
    </location>
</feature>
<dbReference type="Proteomes" id="UP000244162">
    <property type="component" value="Unassembled WGS sequence"/>
</dbReference>
<evidence type="ECO:0000313" key="3">
    <source>
        <dbReference type="EMBL" id="PTQ09783.1"/>
    </source>
</evidence>
<protein>
    <recommendedName>
        <fullName evidence="5">HdeD family acid-resistance protein</fullName>
    </recommendedName>
</protein>
<feature type="transmembrane region" description="Helical" evidence="2">
    <location>
        <begin position="256"/>
        <end position="274"/>
    </location>
</feature>
<name>A0A2T5FVH1_9SPHN</name>
<keyword evidence="2" id="KW-0472">Membrane</keyword>
<feature type="transmembrane region" description="Helical" evidence="2">
    <location>
        <begin position="168"/>
        <end position="190"/>
    </location>
</feature>
<keyword evidence="2" id="KW-1133">Transmembrane helix</keyword>